<dbReference type="Proteomes" id="UP000322899">
    <property type="component" value="Unassembled WGS sequence"/>
</dbReference>
<dbReference type="EMBL" id="VLTO01000089">
    <property type="protein sequence ID" value="KAA0166119.1"/>
    <property type="molecule type" value="Genomic_DNA"/>
</dbReference>
<feature type="repeat" description="RCC1" evidence="1">
    <location>
        <begin position="143"/>
        <end position="196"/>
    </location>
</feature>
<accession>A0A5A8DLU4</accession>
<dbReference type="PROSITE" id="PS50012">
    <property type="entry name" value="RCC1_3"/>
    <property type="match status" value="1"/>
</dbReference>
<reference evidence="2 3" key="1">
    <citation type="submission" date="2019-07" db="EMBL/GenBank/DDBJ databases">
        <title>Genomes of Cafeteria roenbergensis.</title>
        <authorList>
            <person name="Fischer M.G."/>
            <person name="Hackl T."/>
            <person name="Roman M."/>
        </authorList>
    </citation>
    <scope>NUCLEOTIDE SEQUENCE [LARGE SCALE GENOMIC DNA]</scope>
    <source>
        <strain evidence="2 3">E4-10P</strain>
    </source>
</reference>
<sequence>MFESSIRIAPADGLAQLRSIVVARGLDARYKPSPPARAQPREATAEDLFEARVWERAERVLPSDEWAGTEYEDALFWLDAAGAAYREQLLWALANRGADVSGAEDVQQLRVRLYTWCEEQLSAEAVGLARADREWRADLSNSQGVFAFGANDEGQLGLGHRLPRSRPTAVVSLFAVDVAELRAAPDGLGVTAVTTDGEAYVWGSAGKIGDGPGSVPGVVLSRGAARFPQARCGRRGQR</sequence>
<evidence type="ECO:0000256" key="1">
    <source>
        <dbReference type="PROSITE-ProRule" id="PRU00235"/>
    </source>
</evidence>
<proteinExistence type="predicted"/>
<evidence type="ECO:0000313" key="2">
    <source>
        <dbReference type="EMBL" id="KAA0166119.1"/>
    </source>
</evidence>
<organism evidence="2 3">
    <name type="scientific">Cafeteria roenbergensis</name>
    <name type="common">Marine flagellate</name>
    <dbReference type="NCBI Taxonomy" id="33653"/>
    <lineage>
        <taxon>Eukaryota</taxon>
        <taxon>Sar</taxon>
        <taxon>Stramenopiles</taxon>
        <taxon>Bigyra</taxon>
        <taxon>Opalozoa</taxon>
        <taxon>Bicosoecida</taxon>
        <taxon>Cafeteriaceae</taxon>
        <taxon>Cafeteria</taxon>
    </lineage>
</organism>
<name>A0A5A8DLU4_CAFRO</name>
<dbReference type="SUPFAM" id="SSF50985">
    <property type="entry name" value="RCC1/BLIP-II"/>
    <property type="match status" value="1"/>
</dbReference>
<dbReference type="Pfam" id="PF00415">
    <property type="entry name" value="RCC1"/>
    <property type="match status" value="1"/>
</dbReference>
<protein>
    <submittedName>
        <fullName evidence="2">Uncharacterized protein</fullName>
    </submittedName>
</protein>
<dbReference type="Gene3D" id="2.130.10.30">
    <property type="entry name" value="Regulator of chromosome condensation 1/beta-lactamase-inhibitor protein II"/>
    <property type="match status" value="1"/>
</dbReference>
<dbReference type="AlphaFoldDB" id="A0A5A8DLU4"/>
<comment type="caution">
    <text evidence="2">The sequence shown here is derived from an EMBL/GenBank/DDBJ whole genome shotgun (WGS) entry which is preliminary data.</text>
</comment>
<dbReference type="InterPro" id="IPR009091">
    <property type="entry name" value="RCC1/BLIP-II"/>
</dbReference>
<dbReference type="InterPro" id="IPR000408">
    <property type="entry name" value="Reg_chr_condens"/>
</dbReference>
<evidence type="ECO:0000313" key="3">
    <source>
        <dbReference type="Proteomes" id="UP000322899"/>
    </source>
</evidence>
<gene>
    <name evidence="2" type="ORF">FNF27_07535</name>
</gene>
<dbReference type="OrthoDB" id="8068875at2759"/>